<feature type="domain" description="FAD linked oxidase N-terminal" evidence="5">
    <location>
        <begin position="4"/>
        <end position="75"/>
    </location>
</feature>
<name>A0A820A7N0_9BILA</name>
<dbReference type="PANTHER" id="PTHR42973:SF13">
    <property type="entry name" value="FAD-BINDING PCMH-TYPE DOMAIN-CONTAINING PROTEIN"/>
    <property type="match status" value="1"/>
</dbReference>
<dbReference type="InterPro" id="IPR006094">
    <property type="entry name" value="Oxid_FAD_bind_N"/>
</dbReference>
<dbReference type="GO" id="GO:0050660">
    <property type="term" value="F:flavin adenine dinucleotide binding"/>
    <property type="evidence" value="ECO:0007669"/>
    <property type="project" value="InterPro"/>
</dbReference>
<dbReference type="Proteomes" id="UP000663881">
    <property type="component" value="Unassembled WGS sequence"/>
</dbReference>
<sequence length="75" mass="8228">MQCFNKVVYNSTTQTVDVGPGLVWDDVYDELQPYNISVIGGRVTSVGVGGYLLGGGYSWKTNQYGLGIDNILEYE</sequence>
<dbReference type="InterPro" id="IPR050416">
    <property type="entry name" value="FAD-linked_Oxidoreductase"/>
</dbReference>
<dbReference type="Pfam" id="PF01565">
    <property type="entry name" value="FAD_binding_4"/>
    <property type="match status" value="1"/>
</dbReference>
<dbReference type="PANTHER" id="PTHR42973">
    <property type="entry name" value="BINDING OXIDOREDUCTASE, PUTATIVE (AFU_ORTHOLOGUE AFUA_1G17690)-RELATED"/>
    <property type="match status" value="1"/>
</dbReference>
<dbReference type="InterPro" id="IPR016169">
    <property type="entry name" value="FAD-bd_PCMH_sub2"/>
</dbReference>
<dbReference type="AlphaFoldDB" id="A0A820A7N0"/>
<evidence type="ECO:0000259" key="5">
    <source>
        <dbReference type="Pfam" id="PF01565"/>
    </source>
</evidence>
<dbReference type="InterPro" id="IPR036318">
    <property type="entry name" value="FAD-bd_PCMH-like_sf"/>
</dbReference>
<dbReference type="GO" id="GO:0016491">
    <property type="term" value="F:oxidoreductase activity"/>
    <property type="evidence" value="ECO:0007669"/>
    <property type="project" value="UniProtKB-KW"/>
</dbReference>
<evidence type="ECO:0000256" key="1">
    <source>
        <dbReference type="ARBA" id="ARBA00005466"/>
    </source>
</evidence>
<evidence type="ECO:0000256" key="2">
    <source>
        <dbReference type="ARBA" id="ARBA00022630"/>
    </source>
</evidence>
<keyword evidence="4" id="KW-0560">Oxidoreductase</keyword>
<evidence type="ECO:0000313" key="6">
    <source>
        <dbReference type="EMBL" id="CAF4187182.1"/>
    </source>
</evidence>
<comment type="caution">
    <text evidence="6">The sequence shown here is derived from an EMBL/GenBank/DDBJ whole genome shotgun (WGS) entry which is preliminary data.</text>
</comment>
<evidence type="ECO:0000256" key="4">
    <source>
        <dbReference type="ARBA" id="ARBA00023002"/>
    </source>
</evidence>
<dbReference type="SUPFAM" id="SSF56176">
    <property type="entry name" value="FAD-binding/transporter-associated domain-like"/>
    <property type="match status" value="1"/>
</dbReference>
<comment type="similarity">
    <text evidence="1">Belongs to the oxygen-dependent FAD-linked oxidoreductase family.</text>
</comment>
<organism evidence="6 7">
    <name type="scientific">Adineta steineri</name>
    <dbReference type="NCBI Taxonomy" id="433720"/>
    <lineage>
        <taxon>Eukaryota</taxon>
        <taxon>Metazoa</taxon>
        <taxon>Spiralia</taxon>
        <taxon>Gnathifera</taxon>
        <taxon>Rotifera</taxon>
        <taxon>Eurotatoria</taxon>
        <taxon>Bdelloidea</taxon>
        <taxon>Adinetida</taxon>
        <taxon>Adinetidae</taxon>
        <taxon>Adineta</taxon>
    </lineage>
</organism>
<feature type="non-terminal residue" evidence="6">
    <location>
        <position position="75"/>
    </location>
</feature>
<accession>A0A820A7N0</accession>
<proteinExistence type="inferred from homology"/>
<gene>
    <name evidence="6" type="ORF">OKA104_LOCUS40222</name>
</gene>
<dbReference type="Gene3D" id="3.30.465.10">
    <property type="match status" value="1"/>
</dbReference>
<protein>
    <recommendedName>
        <fullName evidence="5">FAD linked oxidase N-terminal domain-containing protein</fullName>
    </recommendedName>
</protein>
<keyword evidence="3" id="KW-0274">FAD</keyword>
<evidence type="ECO:0000313" key="7">
    <source>
        <dbReference type="Proteomes" id="UP000663881"/>
    </source>
</evidence>
<reference evidence="6" key="1">
    <citation type="submission" date="2021-02" db="EMBL/GenBank/DDBJ databases">
        <authorList>
            <person name="Nowell W R."/>
        </authorList>
    </citation>
    <scope>NUCLEOTIDE SEQUENCE</scope>
</reference>
<dbReference type="EMBL" id="CAJOAY010008468">
    <property type="protein sequence ID" value="CAF4187182.1"/>
    <property type="molecule type" value="Genomic_DNA"/>
</dbReference>
<keyword evidence="2" id="KW-0285">Flavoprotein</keyword>
<evidence type="ECO:0000256" key="3">
    <source>
        <dbReference type="ARBA" id="ARBA00022827"/>
    </source>
</evidence>